<evidence type="ECO:0000313" key="4">
    <source>
        <dbReference type="Proteomes" id="UP001151088"/>
    </source>
</evidence>
<gene>
    <name evidence="3" type="ORF">NVS89_06175</name>
</gene>
<protein>
    <submittedName>
        <fullName evidence="3">Enoyl-CoA hydratase/isomerase family protein</fullName>
    </submittedName>
</protein>
<dbReference type="PROSITE" id="PS00166">
    <property type="entry name" value="ENOYL_COA_HYDRATASE"/>
    <property type="match status" value="1"/>
</dbReference>
<dbReference type="InterPro" id="IPR029045">
    <property type="entry name" value="ClpP/crotonase-like_dom_sf"/>
</dbReference>
<evidence type="ECO:0000256" key="2">
    <source>
        <dbReference type="RuleBase" id="RU003707"/>
    </source>
</evidence>
<dbReference type="Pfam" id="PF00378">
    <property type="entry name" value="ECH_1"/>
    <property type="match status" value="1"/>
</dbReference>
<accession>A0A9X2T4S9</accession>
<evidence type="ECO:0000256" key="1">
    <source>
        <dbReference type="ARBA" id="ARBA00005254"/>
    </source>
</evidence>
<dbReference type="AlphaFoldDB" id="A0A9X2T4S9"/>
<reference evidence="3" key="1">
    <citation type="submission" date="2022-08" db="EMBL/GenBank/DDBJ databases">
        <authorList>
            <person name="Li F."/>
        </authorList>
    </citation>
    <scope>NUCLEOTIDE SEQUENCE</scope>
    <source>
        <strain evidence="3">MQZ15Z-1</strain>
    </source>
</reference>
<evidence type="ECO:0000313" key="3">
    <source>
        <dbReference type="EMBL" id="MCS0494679.1"/>
    </source>
</evidence>
<dbReference type="RefSeq" id="WP_258731710.1">
    <property type="nucleotide sequence ID" value="NZ_JANTHZ010000002.1"/>
</dbReference>
<sequence length="262" mass="27264">MAEAADSRGRITLEIEDGIARIAIDRPAHLNALNNALRAELAGAVECAAAAPETRVIVLRGAGERAFVAGADIEELIDLDEAGSVALSDRIADFHDRLAALPVPVIAGIRGWCLGGGLELALAADIRLASENARFGLPEIKLGILPGGGGITRLKRLAPGAAHMCLTGEIILAERALAAGLVSEVCSEEAFEARLDALARELAGFSAPALAAMKAALRLSPALDVGEATRREGRIGAPLYGTPGQRTAMADFLEARARRRKS</sequence>
<dbReference type="PANTHER" id="PTHR11941:SF54">
    <property type="entry name" value="ENOYL-COA HYDRATASE, MITOCHONDRIAL"/>
    <property type="match status" value="1"/>
</dbReference>
<comment type="similarity">
    <text evidence="1 2">Belongs to the enoyl-CoA hydratase/isomerase family.</text>
</comment>
<dbReference type="Proteomes" id="UP001151088">
    <property type="component" value="Unassembled WGS sequence"/>
</dbReference>
<dbReference type="InterPro" id="IPR001753">
    <property type="entry name" value="Enoyl-CoA_hydra/iso"/>
</dbReference>
<name>A0A9X2T4S9_9HYPH</name>
<organism evidence="3 4">
    <name type="scientific">Ancylobacter mangrovi</name>
    <dbReference type="NCBI Taxonomy" id="2972472"/>
    <lineage>
        <taxon>Bacteria</taxon>
        <taxon>Pseudomonadati</taxon>
        <taxon>Pseudomonadota</taxon>
        <taxon>Alphaproteobacteria</taxon>
        <taxon>Hyphomicrobiales</taxon>
        <taxon>Xanthobacteraceae</taxon>
        <taxon>Ancylobacter</taxon>
    </lineage>
</organism>
<dbReference type="PANTHER" id="PTHR11941">
    <property type="entry name" value="ENOYL-COA HYDRATASE-RELATED"/>
    <property type="match status" value="1"/>
</dbReference>
<dbReference type="EMBL" id="JANTHZ010000002">
    <property type="protein sequence ID" value="MCS0494679.1"/>
    <property type="molecule type" value="Genomic_DNA"/>
</dbReference>
<dbReference type="SUPFAM" id="SSF52096">
    <property type="entry name" value="ClpP/crotonase"/>
    <property type="match status" value="1"/>
</dbReference>
<keyword evidence="4" id="KW-1185">Reference proteome</keyword>
<dbReference type="CDD" id="cd06558">
    <property type="entry name" value="crotonase-like"/>
    <property type="match status" value="1"/>
</dbReference>
<dbReference type="Gene3D" id="3.90.226.10">
    <property type="entry name" value="2-enoyl-CoA Hydratase, Chain A, domain 1"/>
    <property type="match status" value="1"/>
</dbReference>
<dbReference type="InterPro" id="IPR018376">
    <property type="entry name" value="Enoyl-CoA_hyd/isom_CS"/>
</dbReference>
<proteinExistence type="inferred from homology"/>
<dbReference type="GO" id="GO:0006635">
    <property type="term" value="P:fatty acid beta-oxidation"/>
    <property type="evidence" value="ECO:0007669"/>
    <property type="project" value="TreeGrafter"/>
</dbReference>
<comment type="caution">
    <text evidence="3">The sequence shown here is derived from an EMBL/GenBank/DDBJ whole genome shotgun (WGS) entry which is preliminary data.</text>
</comment>
<dbReference type="GO" id="GO:0003824">
    <property type="term" value="F:catalytic activity"/>
    <property type="evidence" value="ECO:0007669"/>
    <property type="project" value="InterPro"/>
</dbReference>